<dbReference type="PATRIC" id="fig|1127696.3.peg.869"/>
<reference evidence="2 3" key="1">
    <citation type="submission" date="2012-05" db="EMBL/GenBank/DDBJ databases">
        <authorList>
            <person name="Weinstock G."/>
            <person name="Sodergren E."/>
            <person name="Lobos E.A."/>
            <person name="Fulton L."/>
            <person name="Fulton R."/>
            <person name="Courtney L."/>
            <person name="Fronick C."/>
            <person name="O'Laughlin M."/>
            <person name="Godfrey J."/>
            <person name="Wilson R.M."/>
            <person name="Miner T."/>
            <person name="Farmer C."/>
            <person name="Delehaunty K."/>
            <person name="Cordes M."/>
            <person name="Minx P."/>
            <person name="Tomlinson C."/>
            <person name="Chen J."/>
            <person name="Wollam A."/>
            <person name="Pepin K.H."/>
            <person name="Bhonagiri V."/>
            <person name="Zhang X."/>
            <person name="Suruliraj S."/>
            <person name="Warren W."/>
            <person name="Mitreva M."/>
            <person name="Mardis E.R."/>
            <person name="Wilson R.K."/>
        </authorList>
    </citation>
    <scope>NUCLEOTIDE SEQUENCE [LARGE SCALE GENOMIC DNA]</scope>
    <source>
        <strain evidence="2 3">F0037</strain>
    </source>
</reference>
<dbReference type="HOGENOM" id="CLU_108362_0_0_10"/>
<protein>
    <recommendedName>
        <fullName evidence="1">Plasmid pRiA4b Orf3-like domain-containing protein</fullName>
    </recommendedName>
</protein>
<dbReference type="STRING" id="1127696.HMPREF9134_00956"/>
<dbReference type="Gene3D" id="3.10.290.30">
    <property type="entry name" value="MM3350-like"/>
    <property type="match status" value="1"/>
</dbReference>
<dbReference type="SUPFAM" id="SSF159941">
    <property type="entry name" value="MM3350-like"/>
    <property type="match status" value="1"/>
</dbReference>
<dbReference type="eggNOG" id="ENOG502ZZB9">
    <property type="taxonomic scope" value="Bacteria"/>
</dbReference>
<accession>L1NDZ5</accession>
<dbReference type="AlphaFoldDB" id="L1NDZ5"/>
<organism evidence="2 3">
    <name type="scientific">Porphyromonas catoniae F0037</name>
    <dbReference type="NCBI Taxonomy" id="1127696"/>
    <lineage>
        <taxon>Bacteria</taxon>
        <taxon>Pseudomonadati</taxon>
        <taxon>Bacteroidota</taxon>
        <taxon>Bacteroidia</taxon>
        <taxon>Bacteroidales</taxon>
        <taxon>Porphyromonadaceae</taxon>
        <taxon>Porphyromonas</taxon>
    </lineage>
</organism>
<dbReference type="InterPro" id="IPR012912">
    <property type="entry name" value="Plasmid_pRiA4b_Orf3-like"/>
</dbReference>
<dbReference type="InterPro" id="IPR024047">
    <property type="entry name" value="MM3350-like_sf"/>
</dbReference>
<dbReference type="Pfam" id="PF07929">
    <property type="entry name" value="PRiA4_ORF3"/>
    <property type="match status" value="1"/>
</dbReference>
<comment type="caution">
    <text evidence="2">The sequence shown here is derived from an EMBL/GenBank/DDBJ whole genome shotgun (WGS) entry which is preliminary data.</text>
</comment>
<dbReference type="Proteomes" id="UP000010408">
    <property type="component" value="Unassembled WGS sequence"/>
</dbReference>
<sequence length="182" mass="20725">MIYRLLMLSDENDYFKRELQIDSEATFLELNDFILDAVGYAHDELTTFHICDEAWQKEQEVTMMDMGMGSEYDSYLMESTPLEELLDHKGQHLFFVFDMLSERGFFIELVEMIPGKSLDKPIITHSEGKAPQQLASIDVAASRSVAPASGEVWDEDSLEEDSIDEGDIDLEGFDIADAESLY</sequence>
<gene>
    <name evidence="2" type="ORF">HMPREF9134_00956</name>
</gene>
<feature type="domain" description="Plasmid pRiA4b Orf3-like" evidence="1">
    <location>
        <begin position="8"/>
        <end position="132"/>
    </location>
</feature>
<name>L1NDZ5_9PORP</name>
<evidence type="ECO:0000259" key="1">
    <source>
        <dbReference type="Pfam" id="PF07929"/>
    </source>
</evidence>
<proteinExistence type="predicted"/>
<evidence type="ECO:0000313" key="3">
    <source>
        <dbReference type="Proteomes" id="UP000010408"/>
    </source>
</evidence>
<dbReference type="RefSeq" id="WP_005469411.1">
    <property type="nucleotide sequence ID" value="NZ_KB291046.1"/>
</dbReference>
<evidence type="ECO:0000313" key="2">
    <source>
        <dbReference type="EMBL" id="EKY01412.1"/>
    </source>
</evidence>
<dbReference type="EMBL" id="AMEQ01000026">
    <property type="protein sequence ID" value="EKY01412.1"/>
    <property type="molecule type" value="Genomic_DNA"/>
</dbReference>